<feature type="region of interest" description="Disordered" evidence="1">
    <location>
        <begin position="42"/>
        <end position="79"/>
    </location>
</feature>
<dbReference type="AlphaFoldDB" id="A0A150RUU0"/>
<organism evidence="2 3">
    <name type="scientific">Sorangium cellulosum</name>
    <name type="common">Polyangium cellulosum</name>
    <dbReference type="NCBI Taxonomy" id="56"/>
    <lineage>
        <taxon>Bacteria</taxon>
        <taxon>Pseudomonadati</taxon>
        <taxon>Myxococcota</taxon>
        <taxon>Polyangia</taxon>
        <taxon>Polyangiales</taxon>
        <taxon>Polyangiaceae</taxon>
        <taxon>Sorangium</taxon>
    </lineage>
</organism>
<evidence type="ECO:0000256" key="1">
    <source>
        <dbReference type="SAM" id="MobiDB-lite"/>
    </source>
</evidence>
<evidence type="ECO:0000313" key="2">
    <source>
        <dbReference type="EMBL" id="KYF84002.1"/>
    </source>
</evidence>
<comment type="caution">
    <text evidence="2">The sequence shown here is derived from an EMBL/GenBank/DDBJ whole genome shotgun (WGS) entry which is preliminary data.</text>
</comment>
<name>A0A150RUU0_SORCE</name>
<evidence type="ECO:0000313" key="3">
    <source>
        <dbReference type="Proteomes" id="UP000075635"/>
    </source>
</evidence>
<accession>A0A150RUU0</accession>
<proteinExistence type="predicted"/>
<protein>
    <submittedName>
        <fullName evidence="2">Uncharacterized protein</fullName>
    </submittedName>
</protein>
<feature type="region of interest" description="Disordered" evidence="1">
    <location>
        <begin position="1"/>
        <end position="23"/>
    </location>
</feature>
<gene>
    <name evidence="2" type="ORF">BE17_20905</name>
</gene>
<reference evidence="2 3" key="1">
    <citation type="submission" date="2014-02" db="EMBL/GenBank/DDBJ databases">
        <title>The small core and large imbalanced accessory genome model reveals a collaborative survival strategy of Sorangium cellulosum strains in nature.</title>
        <authorList>
            <person name="Han K."/>
            <person name="Peng R."/>
            <person name="Blom J."/>
            <person name="Li Y.-Z."/>
        </authorList>
    </citation>
    <scope>NUCLEOTIDE SEQUENCE [LARGE SCALE GENOMIC DNA]</scope>
    <source>
        <strain evidence="2 3">So0011-07</strain>
    </source>
</reference>
<dbReference type="EMBL" id="JEMB01002014">
    <property type="protein sequence ID" value="KYF84002.1"/>
    <property type="molecule type" value="Genomic_DNA"/>
</dbReference>
<sequence length="79" mass="8009">MIGTESRAQPEHCSPGSTVPPPVPVVDAVLVELPVPLAQVDDVLEPEGLPPAPPLPDASSPPQPITASAPTSNPCTVTE</sequence>
<feature type="compositionally biased region" description="Polar residues" evidence="1">
    <location>
        <begin position="65"/>
        <end position="79"/>
    </location>
</feature>
<dbReference type="Proteomes" id="UP000075635">
    <property type="component" value="Unassembled WGS sequence"/>
</dbReference>
<feature type="compositionally biased region" description="Pro residues" evidence="1">
    <location>
        <begin position="48"/>
        <end position="64"/>
    </location>
</feature>